<protein>
    <submittedName>
        <fullName evidence="2">GNAT family N-acetyltransferase/peptidase C39 family protein</fullName>
    </submittedName>
</protein>
<dbReference type="RefSeq" id="WP_382405976.1">
    <property type="nucleotide sequence ID" value="NZ_JBHSGU010000002.1"/>
</dbReference>
<dbReference type="Proteomes" id="UP001595897">
    <property type="component" value="Unassembled WGS sequence"/>
</dbReference>
<organism evidence="2 3">
    <name type="scientific">Glaciecola siphonariae</name>
    <dbReference type="NCBI Taxonomy" id="521012"/>
    <lineage>
        <taxon>Bacteria</taxon>
        <taxon>Pseudomonadati</taxon>
        <taxon>Pseudomonadota</taxon>
        <taxon>Gammaproteobacteria</taxon>
        <taxon>Alteromonadales</taxon>
        <taxon>Alteromonadaceae</taxon>
        <taxon>Glaciecola</taxon>
    </lineage>
</organism>
<evidence type="ECO:0000313" key="2">
    <source>
        <dbReference type="EMBL" id="MFC4699222.1"/>
    </source>
</evidence>
<dbReference type="PANTHER" id="PTHR43617">
    <property type="entry name" value="L-AMINO ACID N-ACETYLTRANSFERASE"/>
    <property type="match status" value="1"/>
</dbReference>
<dbReference type="PROSITE" id="PS51186">
    <property type="entry name" value="GNAT"/>
    <property type="match status" value="1"/>
</dbReference>
<evidence type="ECO:0000313" key="3">
    <source>
        <dbReference type="Proteomes" id="UP001595897"/>
    </source>
</evidence>
<keyword evidence="3" id="KW-1185">Reference proteome</keyword>
<proteinExistence type="predicted"/>
<dbReference type="Pfam" id="PF11814">
    <property type="entry name" value="DUF3335"/>
    <property type="match status" value="1"/>
</dbReference>
<dbReference type="CDD" id="cd04301">
    <property type="entry name" value="NAT_SF"/>
    <property type="match status" value="1"/>
</dbReference>
<dbReference type="InterPro" id="IPR016181">
    <property type="entry name" value="Acyl_CoA_acyltransferase"/>
</dbReference>
<feature type="domain" description="N-acetyltransferase" evidence="1">
    <location>
        <begin position="7"/>
        <end position="179"/>
    </location>
</feature>
<dbReference type="PANTHER" id="PTHR43617:SF33">
    <property type="entry name" value="SPORE COAT POLYSACCHARIDE BIOSYNTHESIS PROTEIN SPSD"/>
    <property type="match status" value="1"/>
</dbReference>
<dbReference type="InterPro" id="IPR050276">
    <property type="entry name" value="MshD_Acetyltransferase"/>
</dbReference>
<dbReference type="Pfam" id="PF00583">
    <property type="entry name" value="Acetyltransf_1"/>
    <property type="match status" value="1"/>
</dbReference>
<sequence>MNTNRSFSIRLAKQADVDALYALENASFAFDKLSKRRLRHWVSAANAILLAAFEHPTTHLGANSELSQKQAQQSPVKLTETGTLMGYALVIMRKGSRSARLYSIATDTRARGHKLGEQLLSKAESLAVEKGVLFMRLEVAIDNTHAISLYEAMGYKQFGIYHQYYENSMDALRMQKPIKQLYSKTSLPQYPWYQQTTEFTCGAASLMMASSALNAPLELDQFTELDIWRQATSIYMTSGHGGSHPIGLALAAKSLGLQSEVFINIEQTPFIDGVRSTHKKQLLSSVHEQFCMKASKAGIEVHYAEPDIADLKDALQKDSAVICLISTYQFDGKKIPHWVAITHIDDTCLYIHDPDIEENDNPMDFQHIPIAIEDFTAMATYGKQKLRTCLVISKAQSVA</sequence>
<reference evidence="3" key="1">
    <citation type="journal article" date="2019" name="Int. J. Syst. Evol. Microbiol.">
        <title>The Global Catalogue of Microorganisms (GCM) 10K type strain sequencing project: providing services to taxonomists for standard genome sequencing and annotation.</title>
        <authorList>
            <consortium name="The Broad Institute Genomics Platform"/>
            <consortium name="The Broad Institute Genome Sequencing Center for Infectious Disease"/>
            <person name="Wu L."/>
            <person name="Ma J."/>
        </authorList>
    </citation>
    <scope>NUCLEOTIDE SEQUENCE [LARGE SCALE GENOMIC DNA]</scope>
    <source>
        <strain evidence="3">KACC 12507</strain>
    </source>
</reference>
<dbReference type="InterPro" id="IPR021770">
    <property type="entry name" value="DUF3335"/>
</dbReference>
<dbReference type="SUPFAM" id="SSF55729">
    <property type="entry name" value="Acyl-CoA N-acyltransferases (Nat)"/>
    <property type="match status" value="1"/>
</dbReference>
<dbReference type="InterPro" id="IPR000182">
    <property type="entry name" value="GNAT_dom"/>
</dbReference>
<name>A0ABV9LRX2_9ALTE</name>
<dbReference type="Gene3D" id="3.40.630.30">
    <property type="match status" value="1"/>
</dbReference>
<evidence type="ECO:0000259" key="1">
    <source>
        <dbReference type="PROSITE" id="PS51186"/>
    </source>
</evidence>
<dbReference type="EMBL" id="JBHSGU010000002">
    <property type="protein sequence ID" value="MFC4699222.1"/>
    <property type="molecule type" value="Genomic_DNA"/>
</dbReference>
<accession>A0ABV9LRX2</accession>
<gene>
    <name evidence="2" type="ORF">ACFO4O_03505</name>
</gene>
<dbReference type="Gene3D" id="3.90.70.10">
    <property type="entry name" value="Cysteine proteinases"/>
    <property type="match status" value="1"/>
</dbReference>
<comment type="caution">
    <text evidence="2">The sequence shown here is derived from an EMBL/GenBank/DDBJ whole genome shotgun (WGS) entry which is preliminary data.</text>
</comment>